<dbReference type="Proteomes" id="UP000053989">
    <property type="component" value="Unassembled WGS sequence"/>
</dbReference>
<proteinExistence type="predicted"/>
<accession>A0A0C3EPR2</accession>
<sequence>MADPTDVRNAPCGWNSPFFFPVQPFDPEIFHSIGALTLLPSPLVAIYESVLPGYPLGPQHLAFWRRLLRKEEPTRQPGRVPLPLRCPPKYTFVDLLHTHDRPRVQQLDQPFDGTWMDATPITMPRGVFIFEYV</sequence>
<protein>
    <submittedName>
        <fullName evidence="1">Uncharacterized protein</fullName>
    </submittedName>
</protein>
<dbReference type="EMBL" id="KN822005">
    <property type="protein sequence ID" value="KIM70129.1"/>
    <property type="molecule type" value="Genomic_DNA"/>
</dbReference>
<evidence type="ECO:0000313" key="2">
    <source>
        <dbReference type="Proteomes" id="UP000053989"/>
    </source>
</evidence>
<dbReference type="InParanoid" id="A0A0C3EPR2"/>
<gene>
    <name evidence="1" type="ORF">SCLCIDRAFT_1207428</name>
</gene>
<dbReference type="AlphaFoldDB" id="A0A0C3EPR2"/>
<keyword evidence="2" id="KW-1185">Reference proteome</keyword>
<reference evidence="1 2" key="1">
    <citation type="submission" date="2014-04" db="EMBL/GenBank/DDBJ databases">
        <authorList>
            <consortium name="DOE Joint Genome Institute"/>
            <person name="Kuo A."/>
            <person name="Kohler A."/>
            <person name="Nagy L.G."/>
            <person name="Floudas D."/>
            <person name="Copeland A."/>
            <person name="Barry K.W."/>
            <person name="Cichocki N."/>
            <person name="Veneault-Fourrey C."/>
            <person name="LaButti K."/>
            <person name="Lindquist E.A."/>
            <person name="Lipzen A."/>
            <person name="Lundell T."/>
            <person name="Morin E."/>
            <person name="Murat C."/>
            <person name="Sun H."/>
            <person name="Tunlid A."/>
            <person name="Henrissat B."/>
            <person name="Grigoriev I.V."/>
            <person name="Hibbett D.S."/>
            <person name="Martin F."/>
            <person name="Nordberg H.P."/>
            <person name="Cantor M.N."/>
            <person name="Hua S.X."/>
        </authorList>
    </citation>
    <scope>NUCLEOTIDE SEQUENCE [LARGE SCALE GENOMIC DNA]</scope>
    <source>
        <strain evidence="1 2">Foug A</strain>
    </source>
</reference>
<organism evidence="1 2">
    <name type="scientific">Scleroderma citrinum Foug A</name>
    <dbReference type="NCBI Taxonomy" id="1036808"/>
    <lineage>
        <taxon>Eukaryota</taxon>
        <taxon>Fungi</taxon>
        <taxon>Dikarya</taxon>
        <taxon>Basidiomycota</taxon>
        <taxon>Agaricomycotina</taxon>
        <taxon>Agaricomycetes</taxon>
        <taxon>Agaricomycetidae</taxon>
        <taxon>Boletales</taxon>
        <taxon>Sclerodermatineae</taxon>
        <taxon>Sclerodermataceae</taxon>
        <taxon>Scleroderma</taxon>
    </lineage>
</organism>
<reference evidence="2" key="2">
    <citation type="submission" date="2015-01" db="EMBL/GenBank/DDBJ databases">
        <title>Evolutionary Origins and Diversification of the Mycorrhizal Mutualists.</title>
        <authorList>
            <consortium name="DOE Joint Genome Institute"/>
            <consortium name="Mycorrhizal Genomics Consortium"/>
            <person name="Kohler A."/>
            <person name="Kuo A."/>
            <person name="Nagy L.G."/>
            <person name="Floudas D."/>
            <person name="Copeland A."/>
            <person name="Barry K.W."/>
            <person name="Cichocki N."/>
            <person name="Veneault-Fourrey C."/>
            <person name="LaButti K."/>
            <person name="Lindquist E.A."/>
            <person name="Lipzen A."/>
            <person name="Lundell T."/>
            <person name="Morin E."/>
            <person name="Murat C."/>
            <person name="Riley R."/>
            <person name="Ohm R."/>
            <person name="Sun H."/>
            <person name="Tunlid A."/>
            <person name="Henrissat B."/>
            <person name="Grigoriev I.V."/>
            <person name="Hibbett D.S."/>
            <person name="Martin F."/>
        </authorList>
    </citation>
    <scope>NUCLEOTIDE SEQUENCE [LARGE SCALE GENOMIC DNA]</scope>
    <source>
        <strain evidence="2">Foug A</strain>
    </source>
</reference>
<evidence type="ECO:0000313" key="1">
    <source>
        <dbReference type="EMBL" id="KIM70129.1"/>
    </source>
</evidence>
<dbReference type="HOGENOM" id="CLU_1907921_0_0_1"/>
<name>A0A0C3EPR2_9AGAM</name>